<organism evidence="1 2">
    <name type="scientific">Gymnopus androsaceus JB14</name>
    <dbReference type="NCBI Taxonomy" id="1447944"/>
    <lineage>
        <taxon>Eukaryota</taxon>
        <taxon>Fungi</taxon>
        <taxon>Dikarya</taxon>
        <taxon>Basidiomycota</taxon>
        <taxon>Agaricomycotina</taxon>
        <taxon>Agaricomycetes</taxon>
        <taxon>Agaricomycetidae</taxon>
        <taxon>Agaricales</taxon>
        <taxon>Marasmiineae</taxon>
        <taxon>Omphalotaceae</taxon>
        <taxon>Gymnopus</taxon>
    </lineage>
</organism>
<sequence>MGIENAARIKKTLTLQEGSWSLYQSNLQLLPSVMHIQNCTLSGRDAELELKVAELDAPEYQNRELKYIAEPSFPILHNSTLPLTCAVHVPVAIEQLAHLLQLIERANNEEIIVLGTIVATGLDVERLVHENAASSSGAKERIDLHKDVQRDIELASWNDEGKWNIGIGIRRNYEMIADTLDSPVKQATTKQKKSLLQRGPILSGRDMICSSSYNAVRRDRYIIE</sequence>
<reference evidence="1" key="1">
    <citation type="journal article" date="2019" name="Environ. Microbiol.">
        <title>Fungal ecological strategies reflected in gene transcription - a case study of two litter decomposers.</title>
        <authorList>
            <person name="Barbi F."/>
            <person name="Kohler A."/>
            <person name="Barry K."/>
            <person name="Baskaran P."/>
            <person name="Daum C."/>
            <person name="Fauchery L."/>
            <person name="Ihrmark K."/>
            <person name="Kuo A."/>
            <person name="LaButti K."/>
            <person name="Lipzen A."/>
            <person name="Morin E."/>
            <person name="Grigoriev I.V."/>
            <person name="Henrissat B."/>
            <person name="Lindahl B."/>
            <person name="Martin F."/>
        </authorList>
    </citation>
    <scope>NUCLEOTIDE SEQUENCE</scope>
    <source>
        <strain evidence="1">JB14</strain>
    </source>
</reference>
<evidence type="ECO:0000313" key="1">
    <source>
        <dbReference type="EMBL" id="KAE9383753.1"/>
    </source>
</evidence>
<name>A0A6A4GEF6_9AGAR</name>
<gene>
    <name evidence="1" type="ORF">BT96DRAFT_951067</name>
</gene>
<protein>
    <submittedName>
        <fullName evidence="1">Uncharacterized protein</fullName>
    </submittedName>
</protein>
<keyword evidence="2" id="KW-1185">Reference proteome</keyword>
<dbReference type="AlphaFoldDB" id="A0A6A4GEF6"/>
<evidence type="ECO:0000313" key="2">
    <source>
        <dbReference type="Proteomes" id="UP000799118"/>
    </source>
</evidence>
<dbReference type="EMBL" id="ML770338">
    <property type="protein sequence ID" value="KAE9383753.1"/>
    <property type="molecule type" value="Genomic_DNA"/>
</dbReference>
<proteinExistence type="predicted"/>
<accession>A0A6A4GEF6</accession>
<dbReference type="Proteomes" id="UP000799118">
    <property type="component" value="Unassembled WGS sequence"/>
</dbReference>